<feature type="non-terminal residue" evidence="2">
    <location>
        <position position="217"/>
    </location>
</feature>
<evidence type="ECO:0000313" key="2">
    <source>
        <dbReference type="EMBL" id="KAJ7609632.1"/>
    </source>
</evidence>
<keyword evidence="1" id="KW-0472">Membrane</keyword>
<keyword evidence="1" id="KW-0812">Transmembrane</keyword>
<sequence length="217" mass="24105">MTRFGKMTTVATTLPFFPPSPSPSSPPPAQSSGLQWQVLMALALFAISDLRLSGSVNRKEVGNELVHFFPSIVSSVSQAVTQPSSHFLPTSCYIGRHRRRRYVPIGSWGTFVWLMVKGLGELKDDAETAFWTGIPVSFFLTEFLTAILWVPHAADKSGRRPALAVSLAARHHSVSLYMGCHDVQLARAADRRGRWIGCWEIREDPNRSVRGYRGGLH</sequence>
<evidence type="ECO:0000313" key="3">
    <source>
        <dbReference type="Proteomes" id="UP001221142"/>
    </source>
</evidence>
<dbReference type="EMBL" id="JARKIF010000039">
    <property type="protein sequence ID" value="KAJ7609632.1"/>
    <property type="molecule type" value="Genomic_DNA"/>
</dbReference>
<feature type="transmembrane region" description="Helical" evidence="1">
    <location>
        <begin position="131"/>
        <end position="150"/>
    </location>
</feature>
<proteinExistence type="predicted"/>
<keyword evidence="3" id="KW-1185">Reference proteome</keyword>
<name>A0AAD7B3G8_9AGAR</name>
<protein>
    <submittedName>
        <fullName evidence="2">Uncharacterized protein</fullName>
    </submittedName>
</protein>
<keyword evidence="1" id="KW-1133">Transmembrane helix</keyword>
<reference evidence="2" key="1">
    <citation type="submission" date="2023-03" db="EMBL/GenBank/DDBJ databases">
        <title>Massive genome expansion in bonnet fungi (Mycena s.s.) driven by repeated elements and novel gene families across ecological guilds.</title>
        <authorList>
            <consortium name="Lawrence Berkeley National Laboratory"/>
            <person name="Harder C.B."/>
            <person name="Miyauchi S."/>
            <person name="Viragh M."/>
            <person name="Kuo A."/>
            <person name="Thoen E."/>
            <person name="Andreopoulos B."/>
            <person name="Lu D."/>
            <person name="Skrede I."/>
            <person name="Drula E."/>
            <person name="Henrissat B."/>
            <person name="Morin E."/>
            <person name="Kohler A."/>
            <person name="Barry K."/>
            <person name="LaButti K."/>
            <person name="Morin E."/>
            <person name="Salamov A."/>
            <person name="Lipzen A."/>
            <person name="Mereny Z."/>
            <person name="Hegedus B."/>
            <person name="Baldrian P."/>
            <person name="Stursova M."/>
            <person name="Weitz H."/>
            <person name="Taylor A."/>
            <person name="Grigoriev I.V."/>
            <person name="Nagy L.G."/>
            <person name="Martin F."/>
            <person name="Kauserud H."/>
        </authorList>
    </citation>
    <scope>NUCLEOTIDE SEQUENCE</scope>
    <source>
        <strain evidence="2">9284</strain>
    </source>
</reference>
<gene>
    <name evidence="2" type="ORF">FB45DRAFT_944094</name>
</gene>
<evidence type="ECO:0000256" key="1">
    <source>
        <dbReference type="SAM" id="Phobius"/>
    </source>
</evidence>
<comment type="caution">
    <text evidence="2">The sequence shown here is derived from an EMBL/GenBank/DDBJ whole genome shotgun (WGS) entry which is preliminary data.</text>
</comment>
<accession>A0AAD7B3G8</accession>
<organism evidence="2 3">
    <name type="scientific">Roridomyces roridus</name>
    <dbReference type="NCBI Taxonomy" id="1738132"/>
    <lineage>
        <taxon>Eukaryota</taxon>
        <taxon>Fungi</taxon>
        <taxon>Dikarya</taxon>
        <taxon>Basidiomycota</taxon>
        <taxon>Agaricomycotina</taxon>
        <taxon>Agaricomycetes</taxon>
        <taxon>Agaricomycetidae</taxon>
        <taxon>Agaricales</taxon>
        <taxon>Marasmiineae</taxon>
        <taxon>Mycenaceae</taxon>
        <taxon>Roridomyces</taxon>
    </lineage>
</organism>
<feature type="transmembrane region" description="Helical" evidence="1">
    <location>
        <begin position="102"/>
        <end position="119"/>
    </location>
</feature>
<dbReference type="AlphaFoldDB" id="A0AAD7B3G8"/>
<dbReference type="Proteomes" id="UP001221142">
    <property type="component" value="Unassembled WGS sequence"/>
</dbReference>